<dbReference type="SUPFAM" id="SSF51445">
    <property type="entry name" value="(Trans)glycosidases"/>
    <property type="match status" value="1"/>
</dbReference>
<evidence type="ECO:0000313" key="11">
    <source>
        <dbReference type="EMBL" id="KAG7135039.1"/>
    </source>
</evidence>
<dbReference type="Gene3D" id="3.20.20.80">
    <property type="entry name" value="Glycosidases"/>
    <property type="match status" value="1"/>
</dbReference>
<dbReference type="PANTHER" id="PTHR31490:SF76">
    <property type="entry name" value="ENDO-1,4-BETA-XYLANASE C"/>
    <property type="match status" value="1"/>
</dbReference>
<evidence type="ECO:0000256" key="4">
    <source>
        <dbReference type="ARBA" id="ARBA00023295"/>
    </source>
</evidence>
<evidence type="ECO:0000256" key="1">
    <source>
        <dbReference type="ARBA" id="ARBA00007495"/>
    </source>
</evidence>
<dbReference type="Proteomes" id="UP000689129">
    <property type="component" value="Unassembled WGS sequence"/>
</dbReference>
<evidence type="ECO:0000256" key="2">
    <source>
        <dbReference type="ARBA" id="ARBA00022801"/>
    </source>
</evidence>
<reference evidence="11" key="2">
    <citation type="journal article" date="2021" name="Mol. Plant Pathol.">
        <title>A 20-kb lineage-specific genomic region tames virulence in pathogenic amphidiploid Verticillium longisporum.</title>
        <authorList>
            <person name="Harting R."/>
            <person name="Starke J."/>
            <person name="Kusch H."/>
            <person name="Poggeler S."/>
            <person name="Maurus I."/>
            <person name="Schluter R."/>
            <person name="Landesfeind M."/>
            <person name="Bulla I."/>
            <person name="Nowrousian M."/>
            <person name="de Jonge R."/>
            <person name="Stahlhut G."/>
            <person name="Hoff K.J."/>
            <person name="Asshauer K.P."/>
            <person name="Thurmer A."/>
            <person name="Stanke M."/>
            <person name="Daniel R."/>
            <person name="Morgenstern B."/>
            <person name="Thomma B.P.H.J."/>
            <person name="Kronstad J.W."/>
            <person name="Braus-Stromeyer S.A."/>
            <person name="Braus G.H."/>
        </authorList>
    </citation>
    <scope>NUCLEOTIDE SEQUENCE</scope>
    <source>
        <strain evidence="11">Vl32</strain>
    </source>
</reference>
<dbReference type="EMBL" id="CVQI01032163">
    <property type="protein sequence ID" value="CRK40648.1"/>
    <property type="molecule type" value="Genomic_DNA"/>
</dbReference>
<dbReference type="STRING" id="100787.A0A0G4M8S9"/>
<dbReference type="PROSITE" id="PS51760">
    <property type="entry name" value="GH10_2"/>
    <property type="match status" value="1"/>
</dbReference>
<evidence type="ECO:0000256" key="5">
    <source>
        <dbReference type="ARBA" id="ARBA00023326"/>
    </source>
</evidence>
<evidence type="ECO:0000256" key="7">
    <source>
        <dbReference type="SAM" id="SignalP"/>
    </source>
</evidence>
<dbReference type="EMBL" id="JAEMWZ010000126">
    <property type="protein sequence ID" value="KAG7135039.1"/>
    <property type="molecule type" value="Genomic_DNA"/>
</dbReference>
<evidence type="ECO:0000313" key="13">
    <source>
        <dbReference type="Proteomes" id="UP000045706"/>
    </source>
</evidence>
<dbReference type="AlphaFoldDB" id="A0A0G4M8S9"/>
<keyword evidence="2 6" id="KW-0378">Hydrolase</keyword>
<dbReference type="Proteomes" id="UP000044602">
    <property type="component" value="Unassembled WGS sequence"/>
</dbReference>
<dbReference type="GO" id="GO:0031176">
    <property type="term" value="F:endo-1,4-beta-xylanase activity"/>
    <property type="evidence" value="ECO:0007669"/>
    <property type="project" value="UniProtKB-EC"/>
</dbReference>
<keyword evidence="5 6" id="KW-0624">Polysaccharide degradation</keyword>
<organism evidence="9 12">
    <name type="scientific">Verticillium longisporum</name>
    <name type="common">Verticillium dahliae var. longisporum</name>
    <dbReference type="NCBI Taxonomy" id="100787"/>
    <lineage>
        <taxon>Eukaryota</taxon>
        <taxon>Fungi</taxon>
        <taxon>Dikarya</taxon>
        <taxon>Ascomycota</taxon>
        <taxon>Pezizomycotina</taxon>
        <taxon>Sordariomycetes</taxon>
        <taxon>Hypocreomycetidae</taxon>
        <taxon>Glomerellales</taxon>
        <taxon>Plectosphaerellaceae</taxon>
        <taxon>Verticillium</taxon>
    </lineage>
</organism>
<evidence type="ECO:0000313" key="12">
    <source>
        <dbReference type="Proteomes" id="UP000044602"/>
    </source>
</evidence>
<dbReference type="PANTHER" id="PTHR31490">
    <property type="entry name" value="GLYCOSYL HYDROLASE"/>
    <property type="match status" value="1"/>
</dbReference>
<reference evidence="12 13" key="1">
    <citation type="submission" date="2015-05" db="EMBL/GenBank/DDBJ databases">
        <authorList>
            <person name="Fogelqvist Johan"/>
        </authorList>
    </citation>
    <scope>NUCLEOTIDE SEQUENCE [LARGE SCALE GENOMIC DNA]</scope>
    <source>
        <strain evidence="9">VL1</strain>
        <strain evidence="10">VL2</strain>
    </source>
</reference>
<feature type="domain" description="GH10" evidence="8">
    <location>
        <begin position="32"/>
        <end position="332"/>
    </location>
</feature>
<dbReference type="EMBL" id="CVQH01021417">
    <property type="protein sequence ID" value="CRK30340.1"/>
    <property type="molecule type" value="Genomic_DNA"/>
</dbReference>
<dbReference type="InterPro" id="IPR044846">
    <property type="entry name" value="GH10"/>
</dbReference>
<evidence type="ECO:0000259" key="8">
    <source>
        <dbReference type="PROSITE" id="PS51760"/>
    </source>
</evidence>
<dbReference type="InterPro" id="IPR001000">
    <property type="entry name" value="GH10_dom"/>
</dbReference>
<sequence length="334" mass="36240">MKFSQVHLALLLAPLAAVASPVSEVALHVESRQAATSIDKLFKAKGKLYIGVATDRGLLQTGKNAAIIQQDFGQVTPENSMKWDALEPSRGSFNFAGADFLVDWAQTNSKSIRGHTLVWHSQLPQWVKDIKDRDDLTKVIENHVKTIVTRYKGKIRAWDVVNELFNEDGTMRSSVFSDVLGEDFVGIAFRAARAADPNAKLYINDYNLDRANYGKVNGLVDKVSKWIAAGIPIDGIGSQTHLDAGAAGNIKGVLQQLASTQVSEVAITELDIKTAPAADFATIVGACLDVPKCKGITVWGVSDKDSWRQGANPLLFDANYNPKAAYTAIVTKLS</sequence>
<dbReference type="EC" id="3.2.1.8" evidence="6"/>
<name>A0A0G4M8S9_VERLO</name>
<evidence type="ECO:0000313" key="9">
    <source>
        <dbReference type="EMBL" id="CRK30340.1"/>
    </source>
</evidence>
<dbReference type="Pfam" id="PF00331">
    <property type="entry name" value="Glyco_hydro_10"/>
    <property type="match status" value="1"/>
</dbReference>
<evidence type="ECO:0000256" key="3">
    <source>
        <dbReference type="ARBA" id="ARBA00023277"/>
    </source>
</evidence>
<dbReference type="OrthoDB" id="3055998at2759"/>
<accession>A0A0G4M8S9</accession>
<evidence type="ECO:0000256" key="6">
    <source>
        <dbReference type="RuleBase" id="RU361174"/>
    </source>
</evidence>
<proteinExistence type="inferred from homology"/>
<gene>
    <name evidence="9" type="ORF">BN1708_000873</name>
    <name evidence="10" type="ORF">BN1723_004894</name>
    <name evidence="11" type="ORF">HYQ45_007107</name>
</gene>
<dbReference type="SMART" id="SM00633">
    <property type="entry name" value="Glyco_10"/>
    <property type="match status" value="1"/>
</dbReference>
<evidence type="ECO:0000313" key="10">
    <source>
        <dbReference type="EMBL" id="CRK40648.1"/>
    </source>
</evidence>
<keyword evidence="3 6" id="KW-0119">Carbohydrate metabolism</keyword>
<dbReference type="PRINTS" id="PR00134">
    <property type="entry name" value="GLHYDRLASE10"/>
</dbReference>
<keyword evidence="4 6" id="KW-0326">Glycosidase</keyword>
<protein>
    <recommendedName>
        <fullName evidence="6">Beta-xylanase</fullName>
        <ecNumber evidence="6">3.2.1.8</ecNumber>
    </recommendedName>
</protein>
<feature type="signal peptide" evidence="7">
    <location>
        <begin position="1"/>
        <end position="19"/>
    </location>
</feature>
<dbReference type="GO" id="GO:0000272">
    <property type="term" value="P:polysaccharide catabolic process"/>
    <property type="evidence" value="ECO:0007669"/>
    <property type="project" value="UniProtKB-KW"/>
</dbReference>
<feature type="chain" id="PRO_5010911969" description="Beta-xylanase" evidence="7">
    <location>
        <begin position="20"/>
        <end position="334"/>
    </location>
</feature>
<keyword evidence="7" id="KW-0732">Signal</keyword>
<comment type="similarity">
    <text evidence="1 6">Belongs to the glycosyl hydrolase 10 (cellulase F) family.</text>
</comment>
<comment type="catalytic activity">
    <reaction evidence="6">
        <text>Endohydrolysis of (1-&gt;4)-beta-D-xylosidic linkages in xylans.</text>
        <dbReference type="EC" id="3.2.1.8"/>
    </reaction>
</comment>
<keyword evidence="12" id="KW-1185">Reference proteome</keyword>
<dbReference type="Proteomes" id="UP000045706">
    <property type="component" value="Unassembled WGS sequence"/>
</dbReference>
<dbReference type="InterPro" id="IPR017853">
    <property type="entry name" value="GH"/>
</dbReference>